<name>A0ABQ4YUF5_9ASTR</name>
<dbReference type="Pfam" id="PF22936">
    <property type="entry name" value="Pol_BBD"/>
    <property type="match status" value="1"/>
</dbReference>
<dbReference type="PROSITE" id="PS50994">
    <property type="entry name" value="INTEGRASE"/>
    <property type="match status" value="1"/>
</dbReference>
<proteinExistence type="predicted"/>
<dbReference type="InterPro" id="IPR054722">
    <property type="entry name" value="PolX-like_BBD"/>
</dbReference>
<feature type="domain" description="Integrase catalytic" evidence="3">
    <location>
        <begin position="731"/>
        <end position="826"/>
    </location>
</feature>
<dbReference type="InterPro" id="IPR057670">
    <property type="entry name" value="SH3_retrovirus"/>
</dbReference>
<evidence type="ECO:0000256" key="2">
    <source>
        <dbReference type="SAM" id="MobiDB-lite"/>
    </source>
</evidence>
<accession>A0ABQ4YUF5</accession>
<reference evidence="4" key="2">
    <citation type="submission" date="2022-01" db="EMBL/GenBank/DDBJ databases">
        <authorList>
            <person name="Yamashiro T."/>
            <person name="Shiraishi A."/>
            <person name="Satake H."/>
            <person name="Nakayama K."/>
        </authorList>
    </citation>
    <scope>NUCLEOTIDE SEQUENCE</scope>
</reference>
<dbReference type="InterPro" id="IPR012337">
    <property type="entry name" value="RNaseH-like_sf"/>
</dbReference>
<comment type="caution">
    <text evidence="4">The sequence shown here is derived from an EMBL/GenBank/DDBJ whole genome shotgun (WGS) entry which is preliminary data.</text>
</comment>
<dbReference type="EMBL" id="BQNB010010745">
    <property type="protein sequence ID" value="GJS81405.1"/>
    <property type="molecule type" value="Genomic_DNA"/>
</dbReference>
<evidence type="ECO:0000256" key="1">
    <source>
        <dbReference type="ARBA" id="ARBA00022670"/>
    </source>
</evidence>
<dbReference type="Gene3D" id="3.30.420.10">
    <property type="entry name" value="Ribonuclease H-like superfamily/Ribonuclease H"/>
    <property type="match status" value="1"/>
</dbReference>
<keyword evidence="1" id="KW-0378">Hydrolase</keyword>
<dbReference type="InterPro" id="IPR039537">
    <property type="entry name" value="Retrotran_Ty1/copia-like"/>
</dbReference>
<evidence type="ECO:0000313" key="4">
    <source>
        <dbReference type="EMBL" id="GJS81405.1"/>
    </source>
</evidence>
<dbReference type="Proteomes" id="UP001151760">
    <property type="component" value="Unassembled WGS sequence"/>
</dbReference>
<dbReference type="PANTHER" id="PTHR42648">
    <property type="entry name" value="TRANSPOSASE, PUTATIVE-RELATED"/>
    <property type="match status" value="1"/>
</dbReference>
<evidence type="ECO:0000259" key="3">
    <source>
        <dbReference type="PROSITE" id="PS50994"/>
    </source>
</evidence>
<dbReference type="SUPFAM" id="SSF53098">
    <property type="entry name" value="Ribonuclease H-like"/>
    <property type="match status" value="1"/>
</dbReference>
<dbReference type="InterPro" id="IPR001584">
    <property type="entry name" value="Integrase_cat-core"/>
</dbReference>
<gene>
    <name evidence="4" type="ORF">Tco_0747946</name>
</gene>
<organism evidence="4 5">
    <name type="scientific">Tanacetum coccineum</name>
    <dbReference type="NCBI Taxonomy" id="301880"/>
    <lineage>
        <taxon>Eukaryota</taxon>
        <taxon>Viridiplantae</taxon>
        <taxon>Streptophyta</taxon>
        <taxon>Embryophyta</taxon>
        <taxon>Tracheophyta</taxon>
        <taxon>Spermatophyta</taxon>
        <taxon>Magnoliopsida</taxon>
        <taxon>eudicotyledons</taxon>
        <taxon>Gunneridae</taxon>
        <taxon>Pentapetalae</taxon>
        <taxon>asterids</taxon>
        <taxon>campanulids</taxon>
        <taxon>Asterales</taxon>
        <taxon>Asteraceae</taxon>
        <taxon>Asteroideae</taxon>
        <taxon>Anthemideae</taxon>
        <taxon>Anthemidinae</taxon>
        <taxon>Tanacetum</taxon>
    </lineage>
</organism>
<protein>
    <submittedName>
        <fullName evidence="4">Integrase, catalytic region, zinc finger, CCHC-type containing protein</fullName>
    </submittedName>
</protein>
<keyword evidence="5" id="KW-1185">Reference proteome</keyword>
<evidence type="ECO:0000313" key="5">
    <source>
        <dbReference type="Proteomes" id="UP001151760"/>
    </source>
</evidence>
<dbReference type="PANTHER" id="PTHR42648:SF32">
    <property type="entry name" value="RIBONUCLEASE H-LIKE DOMAIN, GAG-PRE-INTEGRASE DOMAIN PROTEIN-RELATED"/>
    <property type="match status" value="1"/>
</dbReference>
<sequence>MLLVQAQESGQVLDEEQLAFLADPRVADGQATQTIITHNAAFQTDDLDAYDSNYDDISSARAVLMANLSSYDSDVLSEVPHFDTYQNDDMINHKLNKLSKDFGKRFVPNKKLSAEQAFWLPLLNPISEQLVVPHTPIKKVLLEVIPILNSLRESFKDFDNGLHNEINEAVEQCSVDKKCFEIQKKYFYLKNDRLLEHIIYQDVMNIGMHVDSVPVNVLPAINKYIVHICVNSLATRTNCHEMRQSFIDAYNETLELKAQLAKKEHMVEKTVLNEVVLICSRFENRCVNLELKIQHQKEIFLNNRPLNNQDAPEIQEFFHINEWQAKLKAKDVSIANLKKHIENLKGKNVVEKDAPPNNANVIAPRMFRLDLEPLAPKLLKIRDAHIDYIKHTQEHADTLQEIVEHARALRLLDSDLDSACNTKTNRISRTTSSNQKNKVEDHPRSVKSSSNKKNRVIEPVCNANVKHSMLNANSELIYATCNECMFDAIHDLCFLDFINDVNVCSKSKSAKRRKNKTTLKPTGKIFTSVGYRWLPTGWTFTIDGKTCPLTRITSTSIVPPKETSLTPVTIPNPAIKIYRRRTKVAKLVVQIILWYMDSGCSKHMTKNRSQLINFVHKFLGTIKLSNDQIAKIMGYGDYQMGNVTISRVYYVEGLGHNLFSVGQFCDSDLEVAFRKHTCYIRDLEGVDLLKGSRGSNLYTSSLKDMMLSSPICLLSKALKTKSWLWHRSSYIRIDNGTEFVNQTLRAYYEDVGISHQTSVARTPQQNGVFKRQNQTLVEAVPTMLIFSKALLFLWAEAVATTCYTKNRSLICKCHNKTPYELFHDKKPELSYLNVFGALCYPTNDSEDLSQLKSNADIRIFIGFAPTKKAYRIYNKRTRLIIETIHVDFDELTAMASEQSSS</sequence>
<reference evidence="4" key="1">
    <citation type="journal article" date="2022" name="Int. J. Mol. Sci.">
        <title>Draft Genome of Tanacetum Coccineum: Genomic Comparison of Closely Related Tanacetum-Family Plants.</title>
        <authorList>
            <person name="Yamashiro T."/>
            <person name="Shiraishi A."/>
            <person name="Nakayama K."/>
            <person name="Satake H."/>
        </authorList>
    </citation>
    <scope>NUCLEOTIDE SEQUENCE</scope>
</reference>
<keyword evidence="1" id="KW-0645">Protease</keyword>
<dbReference type="Pfam" id="PF25597">
    <property type="entry name" value="SH3_retrovirus"/>
    <property type="match status" value="1"/>
</dbReference>
<dbReference type="InterPro" id="IPR036397">
    <property type="entry name" value="RNaseH_sf"/>
</dbReference>
<feature type="region of interest" description="Disordered" evidence="2">
    <location>
        <begin position="423"/>
        <end position="453"/>
    </location>
</feature>
<feature type="compositionally biased region" description="Polar residues" evidence="2">
    <location>
        <begin position="423"/>
        <end position="436"/>
    </location>
</feature>